<dbReference type="InterPro" id="IPR001094">
    <property type="entry name" value="Flavdoxin-like"/>
</dbReference>
<dbReference type="InterPro" id="IPR023173">
    <property type="entry name" value="NADPH_Cyt_P450_Rdtase_alpha"/>
</dbReference>
<dbReference type="GO" id="GO:0010181">
    <property type="term" value="F:FMN binding"/>
    <property type="evidence" value="ECO:0007669"/>
    <property type="project" value="InterPro"/>
</dbReference>
<keyword evidence="18" id="KW-0472">Membrane</keyword>
<keyword evidence="9" id="KW-0256">Endoplasmic reticulum</keyword>
<comment type="catalytic activity">
    <reaction evidence="21">
        <text>2 oxidized [cytochrome P450] + NADPH = 2 reduced [cytochrome P450] + NADP(+) + H(+)</text>
        <dbReference type="Rhea" id="RHEA:24040"/>
        <dbReference type="Rhea" id="RHEA-COMP:14627"/>
        <dbReference type="Rhea" id="RHEA-COMP:14628"/>
        <dbReference type="ChEBI" id="CHEBI:15378"/>
        <dbReference type="ChEBI" id="CHEBI:55376"/>
        <dbReference type="ChEBI" id="CHEBI:57783"/>
        <dbReference type="ChEBI" id="CHEBI:58349"/>
        <dbReference type="ChEBI" id="CHEBI:60344"/>
        <dbReference type="EC" id="1.6.2.4"/>
    </reaction>
</comment>
<evidence type="ECO:0000259" key="22">
    <source>
        <dbReference type="PROSITE" id="PS50902"/>
    </source>
</evidence>
<evidence type="ECO:0000256" key="4">
    <source>
        <dbReference type="ARBA" id="ARBA00022516"/>
    </source>
</evidence>
<evidence type="ECO:0000256" key="15">
    <source>
        <dbReference type="ARBA" id="ARBA00023011"/>
    </source>
</evidence>
<evidence type="ECO:0000256" key="19">
    <source>
        <dbReference type="ARBA" id="ARBA00023166"/>
    </source>
</evidence>
<feature type="domain" description="Flavodoxin-like" evidence="22">
    <location>
        <begin position="67"/>
        <end position="213"/>
    </location>
</feature>
<evidence type="ECO:0000313" key="23">
    <source>
        <dbReference type="EMBL" id="PNP56876.1"/>
    </source>
</evidence>
<keyword evidence="4" id="KW-0444">Lipid biosynthesis</keyword>
<evidence type="ECO:0000256" key="20">
    <source>
        <dbReference type="ARBA" id="ARBA00023221"/>
    </source>
</evidence>
<evidence type="ECO:0000256" key="1">
    <source>
        <dbReference type="ARBA" id="ARBA00001917"/>
    </source>
</evidence>
<evidence type="ECO:0000256" key="9">
    <source>
        <dbReference type="ARBA" id="ARBA00022824"/>
    </source>
</evidence>
<keyword evidence="24" id="KW-1185">Reference proteome</keyword>
<evidence type="ECO:0000256" key="18">
    <source>
        <dbReference type="ARBA" id="ARBA00023136"/>
    </source>
</evidence>
<reference evidence="23 24" key="1">
    <citation type="submission" date="2017-06" db="EMBL/GenBank/DDBJ databases">
        <title>Genome of Fusarium nygamai isolate CS10214.</title>
        <authorList>
            <person name="Gardiner D.M."/>
            <person name="Obanor F."/>
            <person name="Kazan K."/>
        </authorList>
    </citation>
    <scope>NUCLEOTIDE SEQUENCE [LARGE SCALE GENOMIC DNA]</scope>
    <source>
        <strain evidence="23 24">CS10214</strain>
    </source>
</reference>
<comment type="caution">
    <text evidence="23">The sequence shown here is derived from an EMBL/GenBank/DDBJ whole genome shotgun (WGS) entry which is preliminary data.</text>
</comment>
<evidence type="ECO:0000256" key="11">
    <source>
        <dbReference type="ARBA" id="ARBA00022857"/>
    </source>
</evidence>
<evidence type="ECO:0000313" key="24">
    <source>
        <dbReference type="Proteomes" id="UP000236664"/>
    </source>
</evidence>
<dbReference type="GO" id="GO:0050660">
    <property type="term" value="F:flavin adenine dinucleotide binding"/>
    <property type="evidence" value="ECO:0007669"/>
    <property type="project" value="TreeGrafter"/>
</dbReference>
<evidence type="ECO:0000256" key="13">
    <source>
        <dbReference type="ARBA" id="ARBA00022989"/>
    </source>
</evidence>
<keyword evidence="15" id="KW-0756">Sterol biosynthesis</keyword>
<keyword evidence="6" id="KW-0288">FMN</keyword>
<keyword evidence="11" id="KW-0521">NADP</keyword>
<dbReference type="Gene3D" id="3.40.50.360">
    <property type="match status" value="1"/>
</dbReference>
<dbReference type="FunFam" id="1.20.990.10:FF:000009">
    <property type="entry name" value="NADPH--cytochrome P450 reductase"/>
    <property type="match status" value="1"/>
</dbReference>
<organism evidence="23 24">
    <name type="scientific">Gibberella nygamai</name>
    <name type="common">Bean root rot disease fungus</name>
    <name type="synonym">Fusarium nygamai</name>
    <dbReference type="NCBI Taxonomy" id="42673"/>
    <lineage>
        <taxon>Eukaryota</taxon>
        <taxon>Fungi</taxon>
        <taxon>Dikarya</taxon>
        <taxon>Ascomycota</taxon>
        <taxon>Pezizomycotina</taxon>
        <taxon>Sordariomycetes</taxon>
        <taxon>Hypocreomycetidae</taxon>
        <taxon>Hypocreales</taxon>
        <taxon>Nectriaceae</taxon>
        <taxon>Fusarium</taxon>
        <taxon>Fusarium fujikuroi species complex</taxon>
    </lineage>
</organism>
<keyword evidence="8" id="KW-1000">Mitochondrion outer membrane</keyword>
<keyword evidence="14" id="KW-0560">Oxidoreductase</keyword>
<evidence type="ECO:0000256" key="10">
    <source>
        <dbReference type="ARBA" id="ARBA00022827"/>
    </source>
</evidence>
<dbReference type="PROSITE" id="PS50902">
    <property type="entry name" value="FLAVODOXIN_LIKE"/>
    <property type="match status" value="1"/>
</dbReference>
<protein>
    <recommendedName>
        <fullName evidence="22">Flavodoxin-like domain-containing protein</fullName>
    </recommendedName>
</protein>
<dbReference type="AlphaFoldDB" id="A0A2K0UGJ5"/>
<dbReference type="Proteomes" id="UP000236664">
    <property type="component" value="Unassembled WGS sequence"/>
</dbReference>
<dbReference type="Pfam" id="PF00258">
    <property type="entry name" value="Flavodoxin_1"/>
    <property type="match status" value="1"/>
</dbReference>
<dbReference type="STRING" id="42673.A0A2K0UGJ5"/>
<accession>A0A2K0UGJ5</accession>
<dbReference type="OrthoDB" id="1856718at2759"/>
<keyword evidence="13" id="KW-1133">Transmembrane helix</keyword>
<keyword evidence="7" id="KW-0812">Transmembrane</keyword>
<dbReference type="EMBL" id="MTQA01000527">
    <property type="protein sequence ID" value="PNP56876.1"/>
    <property type="molecule type" value="Genomic_DNA"/>
</dbReference>
<dbReference type="PANTHER" id="PTHR19384:SF17">
    <property type="entry name" value="NADPH--CYTOCHROME P450 REDUCTASE"/>
    <property type="match status" value="1"/>
</dbReference>
<comment type="cofactor">
    <cofactor evidence="2">
        <name>FAD</name>
        <dbReference type="ChEBI" id="CHEBI:57692"/>
    </cofactor>
</comment>
<evidence type="ECO:0000256" key="3">
    <source>
        <dbReference type="ARBA" id="ARBA00022475"/>
    </source>
</evidence>
<evidence type="ECO:0000256" key="6">
    <source>
        <dbReference type="ARBA" id="ARBA00022643"/>
    </source>
</evidence>
<keyword evidence="16" id="KW-0443">Lipid metabolism</keyword>
<dbReference type="FunFam" id="3.40.50.360:FF:000024">
    <property type="entry name" value="NADPH--cytochrome P450 reductase"/>
    <property type="match status" value="1"/>
</dbReference>
<keyword evidence="3" id="KW-1003">Cell membrane</keyword>
<name>A0A2K0UGJ5_GIBNY</name>
<sequence length="454" mass="50016">MPEILGYSTLFDPRPVIVALFFTLVALIIKWQCEPLAGASEEAAFDSEAAQPTRDIVQKMSEAGKNCVVFYGSQSGNAEDYAARLAQEGKGRYGLETMVADLEDYDYDNLNSVPQDTIIMFVLATYGEGEPTDNAVDFYTFITDGESGKSLAGLRYTIFGLGNSTYEHYNLMGRSVDKALRSLGAQRIGDAGEGNDGTGTLEEDFLSWKHSMWTALSKAMGLHQREVIYEPVYKVIRRDLLSSSSPSVYAGQLNRFHLNGLAQGPYNAHNPYIASVTESREIFTAGARSCLHLEVDIRGSGLTYQTGDHIAVWPVNTGHEVDRLLRVFGLEGERNTVIDIEAFEPTTKVPFPTPTTFDAIVRHQLEICTPVSRQLLGTLARFAPSDAARAKATALAADKTRFHDTVSKMRYNIARTLEILGDGEPWTDVPFSAIIEGLTKLQPRYYSISSSSLV</sequence>
<keyword evidence="5" id="KW-0285">Flavoprotein</keyword>
<dbReference type="GO" id="GO:0003958">
    <property type="term" value="F:NADPH-hemoprotein reductase activity"/>
    <property type="evidence" value="ECO:0007669"/>
    <property type="project" value="UniProtKB-EC"/>
</dbReference>
<dbReference type="GO" id="GO:0016126">
    <property type="term" value="P:sterol biosynthetic process"/>
    <property type="evidence" value="ECO:0007669"/>
    <property type="project" value="UniProtKB-KW"/>
</dbReference>
<gene>
    <name evidence="23" type="ORF">FNYG_15310</name>
</gene>
<evidence type="ECO:0000256" key="17">
    <source>
        <dbReference type="ARBA" id="ARBA00023128"/>
    </source>
</evidence>
<proteinExistence type="predicted"/>
<dbReference type="Gene3D" id="2.40.30.10">
    <property type="entry name" value="Translation factors"/>
    <property type="match status" value="1"/>
</dbReference>
<evidence type="ECO:0000256" key="5">
    <source>
        <dbReference type="ARBA" id="ARBA00022630"/>
    </source>
</evidence>
<keyword evidence="17" id="KW-0496">Mitochondrion</keyword>
<dbReference type="PANTHER" id="PTHR19384">
    <property type="entry name" value="NITRIC OXIDE SYNTHASE-RELATED"/>
    <property type="match status" value="1"/>
</dbReference>
<dbReference type="FunFam" id="2.40.30.10:FF:000100">
    <property type="entry name" value="NADPH--cytochrome P450 reductase"/>
    <property type="match status" value="1"/>
</dbReference>
<evidence type="ECO:0000256" key="2">
    <source>
        <dbReference type="ARBA" id="ARBA00001974"/>
    </source>
</evidence>
<dbReference type="PRINTS" id="PR00369">
    <property type="entry name" value="FLAVODOXIN"/>
</dbReference>
<dbReference type="InterPro" id="IPR017938">
    <property type="entry name" value="Riboflavin_synthase-like_b-brl"/>
</dbReference>
<dbReference type="Gene3D" id="1.20.990.10">
    <property type="entry name" value="NADPH-cytochrome p450 Reductase, Chain A, domain 3"/>
    <property type="match status" value="1"/>
</dbReference>
<evidence type="ECO:0000256" key="16">
    <source>
        <dbReference type="ARBA" id="ARBA00023098"/>
    </source>
</evidence>
<evidence type="ECO:0000256" key="7">
    <source>
        <dbReference type="ARBA" id="ARBA00022692"/>
    </source>
</evidence>
<keyword evidence="20" id="KW-0753">Steroid metabolism</keyword>
<dbReference type="SUPFAM" id="SSF63380">
    <property type="entry name" value="Riboflavin synthase domain-like"/>
    <property type="match status" value="1"/>
</dbReference>
<dbReference type="InterPro" id="IPR029039">
    <property type="entry name" value="Flavoprotein-like_sf"/>
</dbReference>
<evidence type="ECO:0000256" key="21">
    <source>
        <dbReference type="ARBA" id="ARBA00049342"/>
    </source>
</evidence>
<evidence type="ECO:0000256" key="14">
    <source>
        <dbReference type="ARBA" id="ARBA00023002"/>
    </source>
</evidence>
<evidence type="ECO:0000256" key="12">
    <source>
        <dbReference type="ARBA" id="ARBA00022955"/>
    </source>
</evidence>
<dbReference type="Pfam" id="PF00667">
    <property type="entry name" value="FAD_binding_1"/>
    <property type="match status" value="1"/>
</dbReference>
<keyword evidence="19" id="KW-1207">Sterol metabolism</keyword>
<dbReference type="InterPro" id="IPR003097">
    <property type="entry name" value="CysJ-like_FAD-binding"/>
</dbReference>
<evidence type="ECO:0000256" key="8">
    <source>
        <dbReference type="ARBA" id="ARBA00022787"/>
    </source>
</evidence>
<comment type="cofactor">
    <cofactor evidence="1">
        <name>FMN</name>
        <dbReference type="ChEBI" id="CHEBI:58210"/>
    </cofactor>
</comment>
<keyword evidence="10" id="KW-0274">FAD</keyword>
<dbReference type="SUPFAM" id="SSF52218">
    <property type="entry name" value="Flavoproteins"/>
    <property type="match status" value="1"/>
</dbReference>
<dbReference type="GO" id="GO:0005829">
    <property type="term" value="C:cytosol"/>
    <property type="evidence" value="ECO:0007669"/>
    <property type="project" value="TreeGrafter"/>
</dbReference>
<keyword evidence="12" id="KW-0752">Steroid biosynthesis</keyword>
<dbReference type="InterPro" id="IPR008254">
    <property type="entry name" value="Flavodoxin/NO_synth"/>
</dbReference>